<evidence type="ECO:0000313" key="1">
    <source>
        <dbReference type="EMBL" id="GAG03635.1"/>
    </source>
</evidence>
<dbReference type="AlphaFoldDB" id="X0UDH1"/>
<sequence>FYNWSFPKYPGPIALCNSPEFLLAEAAFFCDAIASRVASSISTDQLLEVLA</sequence>
<dbReference type="EMBL" id="BARS01022755">
    <property type="protein sequence ID" value="GAG03635.1"/>
    <property type="molecule type" value="Genomic_DNA"/>
</dbReference>
<accession>X0UDH1</accession>
<protein>
    <submittedName>
        <fullName evidence="1">Uncharacterized protein</fullName>
    </submittedName>
</protein>
<comment type="caution">
    <text evidence="1">The sequence shown here is derived from an EMBL/GenBank/DDBJ whole genome shotgun (WGS) entry which is preliminary data.</text>
</comment>
<feature type="non-terminal residue" evidence="1">
    <location>
        <position position="1"/>
    </location>
</feature>
<reference evidence="1" key="1">
    <citation type="journal article" date="2014" name="Front. Microbiol.">
        <title>High frequency of phylogenetically diverse reductive dehalogenase-homologous genes in deep subseafloor sedimentary metagenomes.</title>
        <authorList>
            <person name="Kawai M."/>
            <person name="Futagami T."/>
            <person name="Toyoda A."/>
            <person name="Takaki Y."/>
            <person name="Nishi S."/>
            <person name="Hori S."/>
            <person name="Arai W."/>
            <person name="Tsubouchi T."/>
            <person name="Morono Y."/>
            <person name="Uchiyama I."/>
            <person name="Ito T."/>
            <person name="Fujiyama A."/>
            <person name="Inagaki F."/>
            <person name="Takami H."/>
        </authorList>
    </citation>
    <scope>NUCLEOTIDE SEQUENCE</scope>
    <source>
        <strain evidence="1">Expedition CK06-06</strain>
    </source>
</reference>
<organism evidence="1">
    <name type="scientific">marine sediment metagenome</name>
    <dbReference type="NCBI Taxonomy" id="412755"/>
    <lineage>
        <taxon>unclassified sequences</taxon>
        <taxon>metagenomes</taxon>
        <taxon>ecological metagenomes</taxon>
    </lineage>
</organism>
<name>X0UDH1_9ZZZZ</name>
<gene>
    <name evidence="1" type="ORF">S01H1_36329</name>
</gene>
<proteinExistence type="predicted"/>